<dbReference type="EMBL" id="JRNR01000086">
    <property type="protein sequence ID" value="KGF48597.1"/>
    <property type="molecule type" value="Genomic_DNA"/>
</dbReference>
<accession>A0A096C0Q6</accession>
<organism evidence="3 4">
    <name type="scientific">Prevotella disiens DNF00882</name>
    <dbReference type="NCBI Taxonomy" id="1401075"/>
    <lineage>
        <taxon>Bacteria</taxon>
        <taxon>Pseudomonadati</taxon>
        <taxon>Bacteroidota</taxon>
        <taxon>Bacteroidia</taxon>
        <taxon>Bacteroidales</taxon>
        <taxon>Prevotellaceae</taxon>
        <taxon>Prevotella</taxon>
    </lineage>
</organism>
<reference evidence="3 4" key="1">
    <citation type="submission" date="2014-07" db="EMBL/GenBank/DDBJ databases">
        <authorList>
            <person name="McCorrison J."/>
            <person name="Sanka R."/>
            <person name="Torralba M."/>
            <person name="Gillis M."/>
            <person name="Haft D.H."/>
            <person name="Methe B."/>
            <person name="Sutton G."/>
            <person name="Nelson K.E."/>
        </authorList>
    </citation>
    <scope>NUCLEOTIDE SEQUENCE [LARGE SCALE GENOMIC DNA]</scope>
    <source>
        <strain evidence="3 4">DNF00882</strain>
    </source>
</reference>
<dbReference type="Pfam" id="PF00534">
    <property type="entry name" value="Glycos_transf_1"/>
    <property type="match status" value="1"/>
</dbReference>
<sequence length="390" mass="44148">MKVVHVSVADTGGAGLCAYRICKAQREIGIDAQLVVLYNKQKESFVHKTGGVTYFLHSSLRKIKKLFHIADEVNMCRALGKQNGATYTLPLSPIDITKLDVVKNADIVHLHWIGGFLDYPSFFAKMSNKTIVCTLHDQSILYGIASIEQQYLPDNELEKKYYKLKYEEMSKVEHFGAVFLSKMSFESYSVHEMLNHAKKTIIYNMVDGRLFKPFPKEQLRQQLSLPNTKLFSFCAYDINDARKGLAVLSEALMRIDSSYRILAIGKNRKGSKWANVIEMGFFADATKISAIHSVADFCCMPSYKEHFAQAPLEAMACGTPVIAFPCSGTEELITPQNGIRCTDFTLEALEEGIRKALQTEYNSDEIRQDMLNRYAPEKIAKDYLAFYKTL</sequence>
<dbReference type="SUPFAM" id="SSF53756">
    <property type="entry name" value="UDP-Glycosyltransferase/glycogen phosphorylase"/>
    <property type="match status" value="1"/>
</dbReference>
<dbReference type="PANTHER" id="PTHR46401">
    <property type="entry name" value="GLYCOSYLTRANSFERASE WBBK-RELATED"/>
    <property type="match status" value="1"/>
</dbReference>
<dbReference type="Gene3D" id="3.40.50.2000">
    <property type="entry name" value="Glycogen Phosphorylase B"/>
    <property type="match status" value="2"/>
</dbReference>
<protein>
    <submittedName>
        <fullName evidence="3">Glycosyl transferase family 1</fullName>
    </submittedName>
</protein>
<dbReference type="PANTHER" id="PTHR46401:SF2">
    <property type="entry name" value="GLYCOSYLTRANSFERASE WBBK-RELATED"/>
    <property type="match status" value="1"/>
</dbReference>
<dbReference type="Proteomes" id="UP000029538">
    <property type="component" value="Unassembled WGS sequence"/>
</dbReference>
<gene>
    <name evidence="3" type="ORF">HMPREF0654_08740</name>
</gene>
<comment type="caution">
    <text evidence="3">The sequence shown here is derived from an EMBL/GenBank/DDBJ whole genome shotgun (WGS) entry which is preliminary data.</text>
</comment>
<dbReference type="AlphaFoldDB" id="A0A096C0Q6"/>
<evidence type="ECO:0000313" key="3">
    <source>
        <dbReference type="EMBL" id="KGF48597.1"/>
    </source>
</evidence>
<evidence type="ECO:0000256" key="1">
    <source>
        <dbReference type="ARBA" id="ARBA00022679"/>
    </source>
</evidence>
<dbReference type="GO" id="GO:0009103">
    <property type="term" value="P:lipopolysaccharide biosynthetic process"/>
    <property type="evidence" value="ECO:0007669"/>
    <property type="project" value="TreeGrafter"/>
</dbReference>
<proteinExistence type="predicted"/>
<dbReference type="RefSeq" id="WP_036883998.1">
    <property type="nucleotide sequence ID" value="NZ_JRNR01000086.1"/>
</dbReference>
<evidence type="ECO:0000259" key="2">
    <source>
        <dbReference type="Pfam" id="PF00534"/>
    </source>
</evidence>
<evidence type="ECO:0000313" key="4">
    <source>
        <dbReference type="Proteomes" id="UP000029538"/>
    </source>
</evidence>
<feature type="domain" description="Glycosyl transferase family 1" evidence="2">
    <location>
        <begin position="217"/>
        <end position="368"/>
    </location>
</feature>
<name>A0A096C0Q6_9BACT</name>
<dbReference type="InterPro" id="IPR001296">
    <property type="entry name" value="Glyco_trans_1"/>
</dbReference>
<keyword evidence="1 3" id="KW-0808">Transferase</keyword>
<dbReference type="GO" id="GO:0016757">
    <property type="term" value="F:glycosyltransferase activity"/>
    <property type="evidence" value="ECO:0007669"/>
    <property type="project" value="InterPro"/>
</dbReference>